<name>A0A1G8DHK1_ANETH</name>
<protein>
    <submittedName>
        <fullName evidence="1">Uncharacterized protein</fullName>
    </submittedName>
</protein>
<reference evidence="1 2" key="1">
    <citation type="submission" date="2016-10" db="EMBL/GenBank/DDBJ databases">
        <authorList>
            <person name="de Groot N.N."/>
        </authorList>
    </citation>
    <scope>NUCLEOTIDE SEQUENCE [LARGE SCALE GENOMIC DNA]</scope>
    <source>
        <strain evidence="1 2">L 420-91</strain>
    </source>
</reference>
<dbReference type="AlphaFoldDB" id="A0A1G8DHK1"/>
<dbReference type="EMBL" id="FNDE01000033">
    <property type="protein sequence ID" value="SDH57178.1"/>
    <property type="molecule type" value="Genomic_DNA"/>
</dbReference>
<dbReference type="Proteomes" id="UP000198956">
    <property type="component" value="Unassembled WGS sequence"/>
</dbReference>
<gene>
    <name evidence="1" type="ORF">SAMN04489735_103325</name>
</gene>
<evidence type="ECO:0000313" key="2">
    <source>
        <dbReference type="Proteomes" id="UP000198956"/>
    </source>
</evidence>
<proteinExistence type="predicted"/>
<sequence length="149" mass="17720">MLARSTLCYPPYTLFSTATQNPIWNKNMLLLVHLKQMAQGKSPQIPQETHQAPDIDRACLLFDLRKSPHFQTEAELHDERRKIERKLSPLLFHSRFFLSEEIRLHKVYRRCFTSICLQPSENPRFSSWDKRRRCSVSHPWVCLEQPFPV</sequence>
<evidence type="ECO:0000313" key="1">
    <source>
        <dbReference type="EMBL" id="SDH57178.1"/>
    </source>
</evidence>
<organism evidence="1 2">
    <name type="scientific">Aneurinibacillus thermoaerophilus</name>
    <dbReference type="NCBI Taxonomy" id="143495"/>
    <lineage>
        <taxon>Bacteria</taxon>
        <taxon>Bacillati</taxon>
        <taxon>Bacillota</taxon>
        <taxon>Bacilli</taxon>
        <taxon>Bacillales</taxon>
        <taxon>Paenibacillaceae</taxon>
        <taxon>Aneurinibacillus group</taxon>
        <taxon>Aneurinibacillus</taxon>
    </lineage>
</organism>
<accession>A0A1G8DHK1</accession>